<reference evidence="3" key="1">
    <citation type="submission" date="2016-03" db="EMBL/GenBank/DDBJ databases">
        <authorList>
            <person name="Guldener U."/>
        </authorList>
    </citation>
    <scope>NUCLEOTIDE SEQUENCE [LARGE SCALE GENOMIC DNA]</scope>
</reference>
<dbReference type="Pfam" id="PF03184">
    <property type="entry name" value="DDE_1"/>
    <property type="match status" value="1"/>
</dbReference>
<dbReference type="GO" id="GO:0003676">
    <property type="term" value="F:nucleic acid binding"/>
    <property type="evidence" value="ECO:0007669"/>
    <property type="project" value="InterPro"/>
</dbReference>
<accession>A0A1E1M086</accession>
<dbReference type="Proteomes" id="UP000177625">
    <property type="component" value="Unassembled WGS sequence"/>
</dbReference>
<evidence type="ECO:0000259" key="1">
    <source>
        <dbReference type="Pfam" id="PF03184"/>
    </source>
</evidence>
<organism evidence="2 3">
    <name type="scientific">Rhynchosporium secalis</name>
    <name type="common">Barley scald fungus</name>
    <dbReference type="NCBI Taxonomy" id="38038"/>
    <lineage>
        <taxon>Eukaryota</taxon>
        <taxon>Fungi</taxon>
        <taxon>Dikarya</taxon>
        <taxon>Ascomycota</taxon>
        <taxon>Pezizomycotina</taxon>
        <taxon>Leotiomycetes</taxon>
        <taxon>Helotiales</taxon>
        <taxon>Ploettnerulaceae</taxon>
        <taxon>Rhynchosporium</taxon>
    </lineage>
</organism>
<dbReference type="EMBL" id="FJVC01000094">
    <property type="protein sequence ID" value="CZT42522.1"/>
    <property type="molecule type" value="Genomic_DNA"/>
</dbReference>
<name>A0A1E1M086_RHYSE</name>
<proteinExistence type="predicted"/>
<keyword evidence="3" id="KW-1185">Reference proteome</keyword>
<evidence type="ECO:0000313" key="2">
    <source>
        <dbReference type="EMBL" id="CZT42522.1"/>
    </source>
</evidence>
<sequence>MESLEKRTLVTSCETVLAARDSIPPGIIFPAKVHILWIFPDNLPEDWMIGFSNKGYNTVELGLRWIQYFDKHTKRLLEPDNDAWRPDIFDDLKDEKPIARGEPEKSRLLIIDGYESHVNMDFLQYAEDNNIIVLALLPYLTHKMQPLNIGVFQSLKHSHQVRDIGSTFDKQYFIAKLPEIRERGIKRAIVISAWMKAGLVLFNPSRVLNGITELEPEKSRVIRLAPDRLKTPPIAHLDHEGFLRSPDILTAPNTRYIDSLLLRVLPDSLRRYAKGTRYFTDFFNSYSEFAEQVVKFAYLTAEAIDALTQKARKQREAAAIAREGSYQKN</sequence>
<dbReference type="InterPro" id="IPR004875">
    <property type="entry name" value="DDE_SF_endonuclease_dom"/>
</dbReference>
<gene>
    <name evidence="2" type="ORF">RSE6_02442</name>
</gene>
<protein>
    <recommendedName>
        <fullName evidence="1">DDE-1 domain-containing protein</fullName>
    </recommendedName>
</protein>
<feature type="domain" description="DDE-1" evidence="1">
    <location>
        <begin position="6"/>
        <end position="159"/>
    </location>
</feature>
<evidence type="ECO:0000313" key="3">
    <source>
        <dbReference type="Proteomes" id="UP000177625"/>
    </source>
</evidence>
<dbReference type="AlphaFoldDB" id="A0A1E1M086"/>